<comment type="caution">
    <text evidence="2">The sequence shown here is derived from an EMBL/GenBank/DDBJ whole genome shotgun (WGS) entry which is preliminary data.</text>
</comment>
<evidence type="ECO:0000256" key="1">
    <source>
        <dbReference type="SAM" id="Phobius"/>
    </source>
</evidence>
<evidence type="ECO:0000313" key="2">
    <source>
        <dbReference type="EMBL" id="PPK66668.1"/>
    </source>
</evidence>
<feature type="transmembrane region" description="Helical" evidence="1">
    <location>
        <begin position="85"/>
        <end position="102"/>
    </location>
</feature>
<proteinExistence type="predicted"/>
<protein>
    <submittedName>
        <fullName evidence="2">Uncharacterized protein</fullName>
    </submittedName>
</protein>
<accession>A0A2S6GN68</accession>
<dbReference type="AlphaFoldDB" id="A0A2S6GN68"/>
<evidence type="ECO:0000313" key="3">
    <source>
        <dbReference type="Proteomes" id="UP000239203"/>
    </source>
</evidence>
<keyword evidence="1" id="KW-0812">Transmembrane</keyword>
<dbReference type="Proteomes" id="UP000239203">
    <property type="component" value="Unassembled WGS sequence"/>
</dbReference>
<gene>
    <name evidence="2" type="ORF">CLV40_10953</name>
</gene>
<feature type="transmembrane region" description="Helical" evidence="1">
    <location>
        <begin position="108"/>
        <end position="127"/>
    </location>
</feature>
<keyword evidence="3" id="KW-1185">Reference proteome</keyword>
<name>A0A2S6GN68_9PSEU</name>
<reference evidence="2 3" key="1">
    <citation type="submission" date="2018-02" db="EMBL/GenBank/DDBJ databases">
        <title>Genomic Encyclopedia of Archaeal and Bacterial Type Strains, Phase II (KMG-II): from individual species to whole genera.</title>
        <authorList>
            <person name="Goeker M."/>
        </authorList>
    </citation>
    <scope>NUCLEOTIDE SEQUENCE [LARGE SCALE GENOMIC DNA]</scope>
    <source>
        <strain evidence="2 3">YU 961-1</strain>
    </source>
</reference>
<feature type="transmembrane region" description="Helical" evidence="1">
    <location>
        <begin position="44"/>
        <end position="65"/>
    </location>
</feature>
<keyword evidence="1" id="KW-1133">Transmembrane helix</keyword>
<organism evidence="2 3">
    <name type="scientific">Actinokineospora auranticolor</name>
    <dbReference type="NCBI Taxonomy" id="155976"/>
    <lineage>
        <taxon>Bacteria</taxon>
        <taxon>Bacillati</taxon>
        <taxon>Actinomycetota</taxon>
        <taxon>Actinomycetes</taxon>
        <taxon>Pseudonocardiales</taxon>
        <taxon>Pseudonocardiaceae</taxon>
        <taxon>Actinokineospora</taxon>
    </lineage>
</organism>
<keyword evidence="1" id="KW-0472">Membrane</keyword>
<dbReference type="OrthoDB" id="1524823at2"/>
<dbReference type="EMBL" id="PTIX01000009">
    <property type="protein sequence ID" value="PPK66668.1"/>
    <property type="molecule type" value="Genomic_DNA"/>
</dbReference>
<sequence>MTLRRTAIAAATLFTGLSAFQLALALGAPLGRAAWGGTRPDLPAGLRVASAVAVVVWACAAVVVLRRGEVLARPGSPRLIRRLTWALVVLMAIGALMNAASPSPWERFGWSVFGLVQTALCVVLTRAKAPVGARA</sequence>
<dbReference type="RefSeq" id="WP_104480056.1">
    <property type="nucleotide sequence ID" value="NZ_CP154825.1"/>
</dbReference>